<accession>A0A1X7J2J3</accession>
<proteinExistence type="predicted"/>
<dbReference type="EMBL" id="FXAW01000002">
    <property type="protein sequence ID" value="SMG21026.1"/>
    <property type="molecule type" value="Genomic_DNA"/>
</dbReference>
<evidence type="ECO:0000256" key="1">
    <source>
        <dbReference type="SAM" id="SignalP"/>
    </source>
</evidence>
<feature type="signal peptide" evidence="1">
    <location>
        <begin position="1"/>
        <end position="34"/>
    </location>
</feature>
<dbReference type="STRING" id="1028.SAMN05661096_01148"/>
<dbReference type="Gene3D" id="2.40.160.50">
    <property type="entry name" value="membrane protein fhac: a member of the omp85/tpsb transporter family"/>
    <property type="match status" value="1"/>
</dbReference>
<dbReference type="Proteomes" id="UP000193804">
    <property type="component" value="Unassembled WGS sequence"/>
</dbReference>
<feature type="chain" id="PRO_5010882598" description="Surface antigen" evidence="1">
    <location>
        <begin position="35"/>
        <end position="552"/>
    </location>
</feature>
<evidence type="ECO:0000313" key="3">
    <source>
        <dbReference type="Proteomes" id="UP000193804"/>
    </source>
</evidence>
<keyword evidence="3" id="KW-1185">Reference proteome</keyword>
<evidence type="ECO:0008006" key="4">
    <source>
        <dbReference type="Google" id="ProtNLM"/>
    </source>
</evidence>
<sequence length="552" mass="63073">MYMPAKINANLSRILQKCLLLALLSFIWSSFSFAQNSTDSLLQRKDIIQDSLMKMGYWEAQVRIEEQNSLNISKGRPYYWETILVYEDNLPTFIPFLSNLKGTIANQFLLNRKLNSYINTNYHRSGYPLAKASLSIDNLNDNGIEISIRIVPQNFILYDSVRFRGDSQSVNTPYLSNLLNLNYNQEFDIKSYHRISDRIEQLEFISLASDPELKFANNKAIVELDIKKERSNQFDAIIGLVPDGSRTNLTGQVNARLRNLFKRGVGLDVFWQKYSANSQLLSTRLQQSHAFRSPLGIHFGFELLQEDSTFLQTSLQVGSSYPLANSFQVGLSYQRGTNNVLRDFSESEVANLNPLRSSIVNALVMGTSWKTPLTYPQLKDYSFAELDLSAGIRQIMNFAALPAAWQDVPQNSTNLTGRLLLHWQKVLGKRFLLEAIPQYSVVQNQALSQNDLLRLGGLQNLRGFDRNFFYTRYYGLLNLNYRYFLDQKSSFFLLTDVSKLQSNIGWLYAAGAGLDVKSKNGWFRIIYALGQEVGKMPDFSQGKVHFGYIAVF</sequence>
<name>A0A1X7J2J3_9BACT</name>
<reference evidence="3" key="1">
    <citation type="submission" date="2017-04" db="EMBL/GenBank/DDBJ databases">
        <authorList>
            <person name="Varghese N."/>
            <person name="Submissions S."/>
        </authorList>
    </citation>
    <scope>NUCLEOTIDE SEQUENCE [LARGE SCALE GENOMIC DNA]</scope>
    <source>
        <strain evidence="3">DSM 4125</strain>
    </source>
</reference>
<organism evidence="2 3">
    <name type="scientific">Marivirga sericea</name>
    <dbReference type="NCBI Taxonomy" id="1028"/>
    <lineage>
        <taxon>Bacteria</taxon>
        <taxon>Pseudomonadati</taxon>
        <taxon>Bacteroidota</taxon>
        <taxon>Cytophagia</taxon>
        <taxon>Cytophagales</taxon>
        <taxon>Marivirgaceae</taxon>
        <taxon>Marivirga</taxon>
    </lineage>
</organism>
<dbReference type="AlphaFoldDB" id="A0A1X7J2J3"/>
<evidence type="ECO:0000313" key="2">
    <source>
        <dbReference type="EMBL" id="SMG21026.1"/>
    </source>
</evidence>
<gene>
    <name evidence="2" type="ORF">SAMN05661096_01148</name>
</gene>
<keyword evidence="1" id="KW-0732">Signal</keyword>
<protein>
    <recommendedName>
        <fullName evidence="4">Surface antigen</fullName>
    </recommendedName>
</protein>